<name>A0A117LGV3_9CHLR</name>
<proteinExistence type="predicted"/>
<protein>
    <recommendedName>
        <fullName evidence="4">Septum formation initiator family protein</fullName>
    </recommendedName>
</protein>
<organism evidence="2 3">
    <name type="scientific">Anaerolinea thermophila</name>
    <dbReference type="NCBI Taxonomy" id="167964"/>
    <lineage>
        <taxon>Bacteria</taxon>
        <taxon>Bacillati</taxon>
        <taxon>Chloroflexota</taxon>
        <taxon>Anaerolineae</taxon>
        <taxon>Anaerolineales</taxon>
        <taxon>Anaerolineaceae</taxon>
        <taxon>Anaerolinea</taxon>
    </lineage>
</organism>
<keyword evidence="1" id="KW-0812">Transmembrane</keyword>
<dbReference type="Proteomes" id="UP000064249">
    <property type="component" value="Unassembled WGS sequence"/>
</dbReference>
<dbReference type="AlphaFoldDB" id="A0A117LGV3"/>
<sequence>MGNAPKRTQQIISIFLIALFFFLLLGLNDRLSEYFKLAKQRDQIATEVYAMQNTEIALRTQIAYASGENAVEDWARGDAHMSLPGDVVIVPLTPNSRSSAVNTTPTPTPSALENWEIWKSFIFGIQ</sequence>
<accession>A0A117LGV3</accession>
<feature type="transmembrane region" description="Helical" evidence="1">
    <location>
        <begin position="12"/>
        <end position="31"/>
    </location>
</feature>
<reference evidence="2 3" key="1">
    <citation type="journal article" date="2015" name="MBio">
        <title>Genome-Resolved Metagenomic Analysis Reveals Roles for Candidate Phyla and Other Microbial Community Members in Biogeochemical Transformations in Oil Reservoirs.</title>
        <authorList>
            <person name="Hu P."/>
            <person name="Tom L."/>
            <person name="Singh A."/>
            <person name="Thomas B.C."/>
            <person name="Baker B.J."/>
            <person name="Piceno Y.M."/>
            <person name="Andersen G.L."/>
            <person name="Banfield J.F."/>
        </authorList>
    </citation>
    <scope>NUCLEOTIDE SEQUENCE [LARGE SCALE GENOMIC DNA]</scope>
    <source>
        <strain evidence="2">46_16</strain>
    </source>
</reference>
<keyword evidence="1" id="KW-0472">Membrane</keyword>
<keyword evidence="1" id="KW-1133">Transmembrane helix</keyword>
<dbReference type="EMBL" id="LGFU01000026">
    <property type="protein sequence ID" value="KUK46467.1"/>
    <property type="molecule type" value="Genomic_DNA"/>
</dbReference>
<evidence type="ECO:0000313" key="2">
    <source>
        <dbReference type="EMBL" id="KUK46467.1"/>
    </source>
</evidence>
<comment type="caution">
    <text evidence="2">The sequence shown here is derived from an EMBL/GenBank/DDBJ whole genome shotgun (WGS) entry which is preliminary data.</text>
</comment>
<evidence type="ECO:0000256" key="1">
    <source>
        <dbReference type="SAM" id="Phobius"/>
    </source>
</evidence>
<evidence type="ECO:0008006" key="4">
    <source>
        <dbReference type="Google" id="ProtNLM"/>
    </source>
</evidence>
<gene>
    <name evidence="2" type="ORF">XD73_0662</name>
</gene>
<dbReference type="Pfam" id="PF04977">
    <property type="entry name" value="DivIC"/>
    <property type="match status" value="1"/>
</dbReference>
<dbReference type="InterPro" id="IPR007060">
    <property type="entry name" value="FtsL/DivIC"/>
</dbReference>
<evidence type="ECO:0000313" key="3">
    <source>
        <dbReference type="Proteomes" id="UP000064249"/>
    </source>
</evidence>